<feature type="region of interest" description="Disordered" evidence="1">
    <location>
        <begin position="30"/>
        <end position="125"/>
    </location>
</feature>
<name>A0ABP6PKD0_9ACTN</name>
<sequence length="125" mass="12889">MDGTSISFVDVTRWAGPRWLCETEPNRLRAIGQPVARPMDRTESKLFPNGTKPGTETGSQPGRKADRKKPHPGAYGGKRTGAGSPWAGGGTAVGPGRTQGPGEDPRAAGREGRALTSGAAAGPGR</sequence>
<dbReference type="EMBL" id="BAAAUH010000023">
    <property type="protein sequence ID" value="GAA3181611.1"/>
    <property type="molecule type" value="Genomic_DNA"/>
</dbReference>
<evidence type="ECO:0000256" key="1">
    <source>
        <dbReference type="SAM" id="MobiDB-lite"/>
    </source>
</evidence>
<evidence type="ECO:0008006" key="4">
    <source>
        <dbReference type="Google" id="ProtNLM"/>
    </source>
</evidence>
<dbReference type="Proteomes" id="UP001501866">
    <property type="component" value="Unassembled WGS sequence"/>
</dbReference>
<protein>
    <recommendedName>
        <fullName evidence="4">Transposase</fullName>
    </recommendedName>
</protein>
<feature type="compositionally biased region" description="Gly residues" evidence="1">
    <location>
        <begin position="74"/>
        <end position="99"/>
    </location>
</feature>
<proteinExistence type="predicted"/>
<keyword evidence="3" id="KW-1185">Reference proteome</keyword>
<organism evidence="2 3">
    <name type="scientific">Streptomyces virens</name>
    <dbReference type="NCBI Taxonomy" id="285572"/>
    <lineage>
        <taxon>Bacteria</taxon>
        <taxon>Bacillati</taxon>
        <taxon>Actinomycetota</taxon>
        <taxon>Actinomycetes</taxon>
        <taxon>Kitasatosporales</taxon>
        <taxon>Streptomycetaceae</taxon>
        <taxon>Streptomyces</taxon>
    </lineage>
</organism>
<comment type="caution">
    <text evidence="2">The sequence shown here is derived from an EMBL/GenBank/DDBJ whole genome shotgun (WGS) entry which is preliminary data.</text>
</comment>
<evidence type="ECO:0000313" key="3">
    <source>
        <dbReference type="Proteomes" id="UP001501866"/>
    </source>
</evidence>
<accession>A0ABP6PKD0</accession>
<evidence type="ECO:0000313" key="2">
    <source>
        <dbReference type="EMBL" id="GAA3181611.1"/>
    </source>
</evidence>
<reference evidence="3" key="1">
    <citation type="journal article" date="2019" name="Int. J. Syst. Evol. Microbiol.">
        <title>The Global Catalogue of Microorganisms (GCM) 10K type strain sequencing project: providing services to taxonomists for standard genome sequencing and annotation.</title>
        <authorList>
            <consortium name="The Broad Institute Genomics Platform"/>
            <consortium name="The Broad Institute Genome Sequencing Center for Infectious Disease"/>
            <person name="Wu L."/>
            <person name="Ma J."/>
        </authorList>
    </citation>
    <scope>NUCLEOTIDE SEQUENCE [LARGE SCALE GENOMIC DNA]</scope>
    <source>
        <strain evidence="3">JCM 9095</strain>
    </source>
</reference>
<feature type="compositionally biased region" description="Basic and acidic residues" evidence="1">
    <location>
        <begin position="103"/>
        <end position="113"/>
    </location>
</feature>
<gene>
    <name evidence="2" type="ORF">GCM10010451_33520</name>
</gene>